<dbReference type="Pfam" id="PF00989">
    <property type="entry name" value="PAS"/>
    <property type="match status" value="1"/>
</dbReference>
<comment type="caution">
    <text evidence="9">The sequence shown here is derived from an EMBL/GenBank/DDBJ whole genome shotgun (WGS) entry which is preliminary data.</text>
</comment>
<evidence type="ECO:0000256" key="1">
    <source>
        <dbReference type="ARBA" id="ARBA00022741"/>
    </source>
</evidence>
<dbReference type="InterPro" id="IPR002197">
    <property type="entry name" value="HTH_Fis"/>
</dbReference>
<keyword evidence="4" id="KW-0805">Transcription regulation</keyword>
<keyword evidence="5" id="KW-0804">Transcription</keyword>
<keyword evidence="10" id="KW-1185">Reference proteome</keyword>
<dbReference type="InterPro" id="IPR013767">
    <property type="entry name" value="PAS_fold"/>
</dbReference>
<dbReference type="Pfam" id="PF18024">
    <property type="entry name" value="HTH_50"/>
    <property type="match status" value="1"/>
</dbReference>
<dbReference type="InterPro" id="IPR025662">
    <property type="entry name" value="Sigma_54_int_dom_ATP-bd_1"/>
</dbReference>
<name>A0A926RXJ7_9BACI</name>
<dbReference type="PANTHER" id="PTHR32071">
    <property type="entry name" value="TRANSCRIPTIONAL REGULATORY PROTEIN"/>
    <property type="match status" value="1"/>
</dbReference>
<dbReference type="EMBL" id="JACXAI010000007">
    <property type="protein sequence ID" value="MBD1380207.1"/>
    <property type="molecule type" value="Genomic_DNA"/>
</dbReference>
<evidence type="ECO:0000256" key="5">
    <source>
        <dbReference type="ARBA" id="ARBA00023163"/>
    </source>
</evidence>
<dbReference type="PANTHER" id="PTHR32071:SF57">
    <property type="entry name" value="C4-DICARBOXYLATE TRANSPORT TRANSCRIPTIONAL REGULATORY PROTEIN DCTD"/>
    <property type="match status" value="1"/>
</dbReference>
<evidence type="ECO:0000313" key="10">
    <source>
        <dbReference type="Proteomes" id="UP000626844"/>
    </source>
</evidence>
<dbReference type="InterPro" id="IPR027417">
    <property type="entry name" value="P-loop_NTPase"/>
</dbReference>
<dbReference type="RefSeq" id="WP_191157597.1">
    <property type="nucleotide sequence ID" value="NZ_JACXAI010000007.1"/>
</dbReference>
<evidence type="ECO:0000259" key="8">
    <source>
        <dbReference type="PROSITE" id="PS50112"/>
    </source>
</evidence>
<dbReference type="Proteomes" id="UP000626844">
    <property type="component" value="Unassembled WGS sequence"/>
</dbReference>
<dbReference type="Pfam" id="PF25601">
    <property type="entry name" value="AAA_lid_14"/>
    <property type="match status" value="1"/>
</dbReference>
<dbReference type="Gene3D" id="1.10.8.60">
    <property type="match status" value="1"/>
</dbReference>
<feature type="domain" description="Sigma-54 factor interaction" evidence="7">
    <location>
        <begin position="148"/>
        <end position="378"/>
    </location>
</feature>
<evidence type="ECO:0000256" key="3">
    <source>
        <dbReference type="ARBA" id="ARBA00022840"/>
    </source>
</evidence>
<dbReference type="GO" id="GO:0043565">
    <property type="term" value="F:sequence-specific DNA binding"/>
    <property type="evidence" value="ECO:0007669"/>
    <property type="project" value="InterPro"/>
</dbReference>
<evidence type="ECO:0000259" key="7">
    <source>
        <dbReference type="PROSITE" id="PS50045"/>
    </source>
</evidence>
<dbReference type="CDD" id="cd00130">
    <property type="entry name" value="PAS"/>
    <property type="match status" value="1"/>
</dbReference>
<dbReference type="InterPro" id="IPR000014">
    <property type="entry name" value="PAS"/>
</dbReference>
<keyword evidence="1" id="KW-0547">Nucleotide-binding</keyword>
<evidence type="ECO:0000256" key="4">
    <source>
        <dbReference type="ARBA" id="ARBA00023015"/>
    </source>
</evidence>
<evidence type="ECO:0000313" key="9">
    <source>
        <dbReference type="EMBL" id="MBD1380207.1"/>
    </source>
</evidence>
<dbReference type="PROSITE" id="PS50045">
    <property type="entry name" value="SIGMA54_INTERACT_4"/>
    <property type="match status" value="1"/>
</dbReference>
<dbReference type="AlphaFoldDB" id="A0A926RXJ7"/>
<dbReference type="InterPro" id="IPR025943">
    <property type="entry name" value="Sigma_54_int_dom_ATP-bd_2"/>
</dbReference>
<protein>
    <recommendedName>
        <fullName evidence="6">HTH-type transcriptional regulatory protein TyrR</fullName>
    </recommendedName>
</protein>
<dbReference type="InterPro" id="IPR058031">
    <property type="entry name" value="AAA_lid_NorR"/>
</dbReference>
<dbReference type="SUPFAM" id="SSF46689">
    <property type="entry name" value="Homeodomain-like"/>
    <property type="match status" value="1"/>
</dbReference>
<dbReference type="GO" id="GO:0005524">
    <property type="term" value="F:ATP binding"/>
    <property type="evidence" value="ECO:0007669"/>
    <property type="project" value="UniProtKB-KW"/>
</dbReference>
<dbReference type="InterPro" id="IPR030828">
    <property type="entry name" value="HTH_TyrR"/>
</dbReference>
<dbReference type="SMART" id="SM00091">
    <property type="entry name" value="PAS"/>
    <property type="match status" value="1"/>
</dbReference>
<sequence>MINQDFPYAKEIFETVIENAFAGIVIVNAEGIVIYINENYCHFLKVSREEAIGKHVTNVIENTRMHTIVQTGVEEISDLQYIRGNYMIASRIPIFADGKVVGAFGTVMFRDTKEWNEMNSSVRQQLTSIHGFLEKQDETGAKYTLNDIVSSSRKIHVLKEKVKSIAATDSSVLIRGESGTGKELFAHSIHQLSQRSEKPFVKVNCGAIPEQLLESELFGYEEGAFTGAKKGGKKGKFLLANNGTIFLDEIGDMSQHMQIKLLRVLQEKEVEPVGSVKTIPIDVRVIAATNRPLEKMMQENKFRDDLYYRISVIPFDIPPLRERLEDLEPLVGYFIKKISLRTGKRIAQIHEDVMKVFYHYHWQGNVRELENVIEAAIHLTVGETMILEALPEYLCNTSLFKENQTLKEMLDETEKRIILSALTQHHGDKRKTATALGVSKSTFYEKLQKYQLSY</sequence>
<organism evidence="9 10">
    <name type="scientific">Metabacillus arenae</name>
    <dbReference type="NCBI Taxonomy" id="2771434"/>
    <lineage>
        <taxon>Bacteria</taxon>
        <taxon>Bacillati</taxon>
        <taxon>Bacillota</taxon>
        <taxon>Bacilli</taxon>
        <taxon>Bacillales</taxon>
        <taxon>Bacillaceae</taxon>
        <taxon>Metabacillus</taxon>
    </lineage>
</organism>
<dbReference type="InterPro" id="IPR035965">
    <property type="entry name" value="PAS-like_dom_sf"/>
</dbReference>
<evidence type="ECO:0000256" key="2">
    <source>
        <dbReference type="ARBA" id="ARBA00022797"/>
    </source>
</evidence>
<dbReference type="Gene3D" id="1.10.10.60">
    <property type="entry name" value="Homeodomain-like"/>
    <property type="match status" value="1"/>
</dbReference>
<reference evidence="9" key="1">
    <citation type="submission" date="2020-09" db="EMBL/GenBank/DDBJ databases">
        <title>A novel bacterium of genus Bacillus, isolated from South China Sea.</title>
        <authorList>
            <person name="Huang H."/>
            <person name="Mo K."/>
            <person name="Hu Y."/>
        </authorList>
    </citation>
    <scope>NUCLEOTIDE SEQUENCE</scope>
    <source>
        <strain evidence="9">IB182487</strain>
    </source>
</reference>
<dbReference type="PRINTS" id="PR01590">
    <property type="entry name" value="HTHFIS"/>
</dbReference>
<dbReference type="PROSITE" id="PS50112">
    <property type="entry name" value="PAS"/>
    <property type="match status" value="1"/>
</dbReference>
<dbReference type="SUPFAM" id="SSF55785">
    <property type="entry name" value="PYP-like sensor domain (PAS domain)"/>
    <property type="match status" value="1"/>
</dbReference>
<proteinExistence type="predicted"/>
<dbReference type="InterPro" id="IPR003593">
    <property type="entry name" value="AAA+_ATPase"/>
</dbReference>
<keyword evidence="2" id="KW-0058">Aromatic hydrocarbons catabolism</keyword>
<dbReference type="PROSITE" id="PS00676">
    <property type="entry name" value="SIGMA54_INTERACT_2"/>
    <property type="match status" value="1"/>
</dbReference>
<feature type="domain" description="PAS" evidence="8">
    <location>
        <begin position="9"/>
        <end position="61"/>
    </location>
</feature>
<dbReference type="NCBIfam" id="TIGR00229">
    <property type="entry name" value="sensory_box"/>
    <property type="match status" value="1"/>
</dbReference>
<evidence type="ECO:0000256" key="6">
    <source>
        <dbReference type="ARBA" id="ARBA00029500"/>
    </source>
</evidence>
<dbReference type="FunFam" id="3.40.50.300:FF:000006">
    <property type="entry name" value="DNA-binding transcriptional regulator NtrC"/>
    <property type="match status" value="1"/>
</dbReference>
<dbReference type="GO" id="GO:0006355">
    <property type="term" value="P:regulation of DNA-templated transcription"/>
    <property type="evidence" value="ECO:0007669"/>
    <property type="project" value="InterPro"/>
</dbReference>
<accession>A0A926RXJ7</accession>
<dbReference type="SUPFAM" id="SSF52540">
    <property type="entry name" value="P-loop containing nucleoside triphosphate hydrolases"/>
    <property type="match status" value="1"/>
</dbReference>
<dbReference type="PROSITE" id="PS00675">
    <property type="entry name" value="SIGMA54_INTERACT_1"/>
    <property type="match status" value="1"/>
</dbReference>
<gene>
    <name evidence="9" type="ORF">IC621_08190</name>
</gene>
<dbReference type="Gene3D" id="3.40.50.300">
    <property type="entry name" value="P-loop containing nucleotide triphosphate hydrolases"/>
    <property type="match status" value="1"/>
</dbReference>
<dbReference type="InterPro" id="IPR009057">
    <property type="entry name" value="Homeodomain-like_sf"/>
</dbReference>
<dbReference type="Pfam" id="PF00158">
    <property type="entry name" value="Sigma54_activat"/>
    <property type="match status" value="1"/>
</dbReference>
<keyword evidence="3" id="KW-0067">ATP-binding</keyword>
<dbReference type="SMART" id="SM00382">
    <property type="entry name" value="AAA"/>
    <property type="match status" value="1"/>
</dbReference>
<dbReference type="InterPro" id="IPR002078">
    <property type="entry name" value="Sigma_54_int"/>
</dbReference>
<dbReference type="Gene3D" id="3.30.450.20">
    <property type="entry name" value="PAS domain"/>
    <property type="match status" value="1"/>
</dbReference>
<dbReference type="CDD" id="cd00009">
    <property type="entry name" value="AAA"/>
    <property type="match status" value="1"/>
</dbReference>